<evidence type="ECO:0000313" key="3">
    <source>
        <dbReference type="Proteomes" id="UP001168537"/>
    </source>
</evidence>
<dbReference type="Proteomes" id="UP001168537">
    <property type="component" value="Unassembled WGS sequence"/>
</dbReference>
<dbReference type="EMBL" id="JAUHJR010000008">
    <property type="protein sequence ID" value="MDN4162933.1"/>
    <property type="molecule type" value="Genomic_DNA"/>
</dbReference>
<dbReference type="SUPFAM" id="SSF47598">
    <property type="entry name" value="Ribbon-helix-helix"/>
    <property type="match status" value="1"/>
</dbReference>
<comment type="caution">
    <text evidence="2">The sequence shown here is derived from an EMBL/GenBank/DDBJ whole genome shotgun (WGS) entry which is preliminary data.</text>
</comment>
<accession>A0ABT8EY25</accession>
<feature type="domain" description="Ribbon-helix-helix protein CopG" evidence="1">
    <location>
        <begin position="8"/>
        <end position="45"/>
    </location>
</feature>
<protein>
    <submittedName>
        <fullName evidence="2">TraY domain-containing protein</fullName>
    </submittedName>
</protein>
<keyword evidence="3" id="KW-1185">Reference proteome</keyword>
<name>A0ABT8EY25_9ACTN</name>
<proteinExistence type="predicted"/>
<evidence type="ECO:0000313" key="2">
    <source>
        <dbReference type="EMBL" id="MDN4162933.1"/>
    </source>
</evidence>
<dbReference type="RefSeq" id="WP_300962083.1">
    <property type="nucleotide sequence ID" value="NZ_JAUHJR010000008.1"/>
</dbReference>
<sequence length="47" mass="5357">MAGNKTNRIQVMLDDETLDALKKAAKADKRTLSEYIRLLIEDHLNIS</sequence>
<dbReference type="InterPro" id="IPR002145">
    <property type="entry name" value="CopG"/>
</dbReference>
<dbReference type="InterPro" id="IPR010985">
    <property type="entry name" value="Ribbon_hlx_hlx"/>
</dbReference>
<dbReference type="Pfam" id="PF01402">
    <property type="entry name" value="RHH_1"/>
    <property type="match status" value="1"/>
</dbReference>
<evidence type="ECO:0000259" key="1">
    <source>
        <dbReference type="Pfam" id="PF01402"/>
    </source>
</evidence>
<organism evidence="2 3">
    <name type="scientific">Nocardioides abyssi</name>
    <dbReference type="NCBI Taxonomy" id="3058370"/>
    <lineage>
        <taxon>Bacteria</taxon>
        <taxon>Bacillati</taxon>
        <taxon>Actinomycetota</taxon>
        <taxon>Actinomycetes</taxon>
        <taxon>Propionibacteriales</taxon>
        <taxon>Nocardioidaceae</taxon>
        <taxon>Nocardioides</taxon>
    </lineage>
</organism>
<gene>
    <name evidence="2" type="ORF">QWY29_16305</name>
</gene>
<reference evidence="2" key="1">
    <citation type="submission" date="2023-06" db="EMBL/GenBank/DDBJ databases">
        <title>Draft genome sequence of Nocardioides sp. SOB72.</title>
        <authorList>
            <person name="Zhang G."/>
        </authorList>
    </citation>
    <scope>NUCLEOTIDE SEQUENCE</scope>
    <source>
        <strain evidence="2">SOB72</strain>
    </source>
</reference>